<dbReference type="EMBL" id="BMYQ01000002">
    <property type="protein sequence ID" value="GGW24807.1"/>
    <property type="molecule type" value="Genomic_DNA"/>
</dbReference>
<organism evidence="2 3">
    <name type="scientific">Gemmobacter lanyuensis</name>
    <dbReference type="NCBI Taxonomy" id="1054497"/>
    <lineage>
        <taxon>Bacteria</taxon>
        <taxon>Pseudomonadati</taxon>
        <taxon>Pseudomonadota</taxon>
        <taxon>Alphaproteobacteria</taxon>
        <taxon>Rhodobacterales</taxon>
        <taxon>Paracoccaceae</taxon>
        <taxon>Gemmobacter</taxon>
    </lineage>
</organism>
<evidence type="ECO:0000313" key="2">
    <source>
        <dbReference type="EMBL" id="GGW24807.1"/>
    </source>
</evidence>
<dbReference type="AlphaFoldDB" id="A0A918IP01"/>
<evidence type="ECO:0000259" key="1">
    <source>
        <dbReference type="Pfam" id="PF18134"/>
    </source>
</evidence>
<evidence type="ECO:0000313" key="3">
    <source>
        <dbReference type="Proteomes" id="UP000628984"/>
    </source>
</evidence>
<sequence>MQRLDTFLSIRPVKPAVTNPFTNEDFSACWDDVQYENFRKCIARYRKWVDDAYQEGEFNKSIRKWRKVFGSDFGKGEDLKQAKSFSQKVRDVLSSRQPSLIRLIEAARGDLVDFAKTLGRITVPLDALDLPYLEDPEWHDADSGKFRTFITATVHRERGAIYGQRIESGQPTRKGQEIKFSLHLQTGMPMDWQNYEIFWRVANTGSEAVDAGQLRGDIIREYKSAERWESLSYRGIHFVEAFVVRKRDRAMVSRTDPFIVVIE</sequence>
<comment type="caution">
    <text evidence="2">The sequence shown here is derived from an EMBL/GenBank/DDBJ whole genome shotgun (WGS) entry which is preliminary data.</text>
</comment>
<reference evidence="2" key="1">
    <citation type="journal article" date="2014" name="Int. J. Syst. Evol. Microbiol.">
        <title>Complete genome sequence of Corynebacterium casei LMG S-19264T (=DSM 44701T), isolated from a smear-ripened cheese.</title>
        <authorList>
            <consortium name="US DOE Joint Genome Institute (JGI-PGF)"/>
            <person name="Walter F."/>
            <person name="Albersmeier A."/>
            <person name="Kalinowski J."/>
            <person name="Ruckert C."/>
        </authorList>
    </citation>
    <scope>NUCLEOTIDE SEQUENCE</scope>
    <source>
        <strain evidence="2">KCTC 23714</strain>
    </source>
</reference>
<dbReference type="Proteomes" id="UP000628984">
    <property type="component" value="Unassembled WGS sequence"/>
</dbReference>
<gene>
    <name evidence="2" type="ORF">GCM10011452_10240</name>
</gene>
<name>A0A918IP01_9RHOB</name>
<feature type="domain" description="Adenylyl/Guanylyl and SMODS C-terminal sensor" evidence="1">
    <location>
        <begin position="148"/>
        <end position="263"/>
    </location>
</feature>
<protein>
    <recommendedName>
        <fullName evidence="1">Adenylyl/Guanylyl and SMODS C-terminal sensor domain-containing protein</fullName>
    </recommendedName>
</protein>
<proteinExistence type="predicted"/>
<keyword evidence="3" id="KW-1185">Reference proteome</keyword>
<dbReference type="InterPro" id="IPR040511">
    <property type="entry name" value="AGS_C"/>
</dbReference>
<reference evidence="2" key="2">
    <citation type="submission" date="2020-09" db="EMBL/GenBank/DDBJ databases">
        <authorList>
            <person name="Sun Q."/>
            <person name="Kim S."/>
        </authorList>
    </citation>
    <scope>NUCLEOTIDE SEQUENCE</scope>
    <source>
        <strain evidence="2">KCTC 23714</strain>
    </source>
</reference>
<dbReference type="Pfam" id="PF18134">
    <property type="entry name" value="AGS_C"/>
    <property type="match status" value="1"/>
</dbReference>
<accession>A0A918IP01</accession>